<dbReference type="Pfam" id="PF13382">
    <property type="entry name" value="Adenine_deam_C"/>
    <property type="match status" value="1"/>
</dbReference>
<dbReference type="HAMAP" id="MF_01518">
    <property type="entry name" value="Adenine_deamin"/>
    <property type="match status" value="1"/>
</dbReference>
<organism evidence="9 10">
    <name type="scientific">Sulfobacillus acidophilus</name>
    <dbReference type="NCBI Taxonomy" id="53633"/>
    <lineage>
        <taxon>Bacteria</taxon>
        <taxon>Bacillati</taxon>
        <taxon>Bacillota</taxon>
        <taxon>Clostridia</taxon>
        <taxon>Eubacteriales</taxon>
        <taxon>Clostridiales Family XVII. Incertae Sedis</taxon>
        <taxon>Sulfobacillus</taxon>
    </lineage>
</organism>
<dbReference type="SUPFAM" id="SSF51556">
    <property type="entry name" value="Metallo-dependent hydrolases"/>
    <property type="match status" value="1"/>
</dbReference>
<feature type="domain" description="Amidohydrolase-related" evidence="7">
    <location>
        <begin position="68"/>
        <end position="349"/>
    </location>
</feature>
<dbReference type="SUPFAM" id="SSF51338">
    <property type="entry name" value="Composite domain of metallo-dependent hydrolases"/>
    <property type="match status" value="1"/>
</dbReference>
<dbReference type="InterPro" id="IPR011059">
    <property type="entry name" value="Metal-dep_hydrolase_composite"/>
</dbReference>
<comment type="similarity">
    <text evidence="1 6">Belongs to the metallo-dependent hydrolases superfamily. Adenine deaminase family.</text>
</comment>
<evidence type="ECO:0000256" key="3">
    <source>
        <dbReference type="ARBA" id="ARBA00022801"/>
    </source>
</evidence>
<dbReference type="EMBL" id="PXYV01000034">
    <property type="protein sequence ID" value="PSR21447.1"/>
    <property type="molecule type" value="Genomic_DNA"/>
</dbReference>
<dbReference type="PANTHER" id="PTHR11113:SF2">
    <property type="entry name" value="ADENINE DEAMINASE"/>
    <property type="match status" value="1"/>
</dbReference>
<evidence type="ECO:0000313" key="10">
    <source>
        <dbReference type="Proteomes" id="UP000241848"/>
    </source>
</evidence>
<dbReference type="Gene3D" id="3.20.20.140">
    <property type="entry name" value="Metal-dependent hydrolases"/>
    <property type="match status" value="1"/>
</dbReference>
<evidence type="ECO:0000313" key="9">
    <source>
        <dbReference type="EMBL" id="PSR21447.1"/>
    </source>
</evidence>
<evidence type="ECO:0000256" key="5">
    <source>
        <dbReference type="ARBA" id="ARBA00047720"/>
    </source>
</evidence>
<keyword evidence="3 6" id="KW-0378">Hydrolase</keyword>
<comment type="cofactor">
    <cofactor evidence="6">
        <name>Mn(2+)</name>
        <dbReference type="ChEBI" id="CHEBI:29035"/>
    </cofactor>
</comment>
<comment type="catalytic activity">
    <reaction evidence="5 6">
        <text>adenine + H2O + H(+) = hypoxanthine + NH4(+)</text>
        <dbReference type="Rhea" id="RHEA:23688"/>
        <dbReference type="ChEBI" id="CHEBI:15377"/>
        <dbReference type="ChEBI" id="CHEBI:15378"/>
        <dbReference type="ChEBI" id="CHEBI:16708"/>
        <dbReference type="ChEBI" id="CHEBI:17368"/>
        <dbReference type="ChEBI" id="CHEBI:28938"/>
        <dbReference type="EC" id="3.5.4.2"/>
    </reaction>
</comment>
<evidence type="ECO:0000256" key="1">
    <source>
        <dbReference type="ARBA" id="ARBA00006773"/>
    </source>
</evidence>
<name>A0A2T2WGS9_9FIRM</name>
<dbReference type="GO" id="GO:0006146">
    <property type="term" value="P:adenine catabolic process"/>
    <property type="evidence" value="ECO:0007669"/>
    <property type="project" value="InterPro"/>
</dbReference>
<accession>A0A2T2WGS9</accession>
<dbReference type="InterPro" id="IPR032466">
    <property type="entry name" value="Metal_Hydrolase"/>
</dbReference>
<evidence type="ECO:0000256" key="6">
    <source>
        <dbReference type="HAMAP-Rule" id="MF_01518"/>
    </source>
</evidence>
<sequence>MCAMAGRAGWVPAGVHPTAVLHNVQMVSVLTGAIETLDIVLAGSRIAALWPVDTATSWPTIDGEGRYAVPGYIDAHLHIESSFVTPAAFSQAVLVHGTTTCAADAHEIANVLGYEGLVAFMDVAQDLPLDIRWMVPSSVPSVLGLETTGGRIDPSDVATLLQRPDVIGLGEVMDAYGIAHGDTRMLEILRVARDAGVIIEGHAPDVTDEALTSLLWEGVSSDHSKSATALLLKKLHLGMFLEFQAKTLRPELIEALQQLPLMPPFALCTDDVSADVLADEGHLDRIGRLAVKAGLTPLQALRAMTFDPAQRLGLADRGVLAPGRRADILLLDEISQFTPSLVMAGGKVVAQSGHLTALGETLHDTAGRDTREARLNTLRHTVHLLSHQVDQSRFRWPAPTASLPLTLRALSVNRDDNTLQEVAITATVVDGFVALPQGVALLTVVDRYTGRAQQSFAPVVGLSLGTGAVASTYSHDAHNLTVLGTHAEDMALAAAAVVALDGGIVVVQNHRVTAKMALPLAGVVSADLLHEVVDQARCVRAALTAWGYRHANPFMHISTMGLLVSPDIRLSDQGLIQVRTRQKVSSTMKNP</sequence>
<dbReference type="Gene3D" id="2.30.40.10">
    <property type="entry name" value="Urease, subunit C, domain 1"/>
    <property type="match status" value="1"/>
</dbReference>
<dbReference type="InterPro" id="IPR026912">
    <property type="entry name" value="Adenine_deam_C"/>
</dbReference>
<dbReference type="InterPro" id="IPR006680">
    <property type="entry name" value="Amidohydro-rel"/>
</dbReference>
<evidence type="ECO:0000259" key="8">
    <source>
        <dbReference type="Pfam" id="PF13382"/>
    </source>
</evidence>
<proteinExistence type="inferred from homology"/>
<protein>
    <recommendedName>
        <fullName evidence="2 6">Adenine deaminase</fullName>
        <shortName evidence="6">Adenase</shortName>
        <shortName evidence="6">Adenine aminase</shortName>
        <ecNumber evidence="2 6">3.5.4.2</ecNumber>
    </recommendedName>
</protein>
<evidence type="ECO:0000256" key="2">
    <source>
        <dbReference type="ARBA" id="ARBA00012782"/>
    </source>
</evidence>
<evidence type="ECO:0000259" key="7">
    <source>
        <dbReference type="Pfam" id="PF01979"/>
    </source>
</evidence>
<dbReference type="EC" id="3.5.4.2" evidence="2 6"/>
<dbReference type="AlphaFoldDB" id="A0A2T2WGS9"/>
<comment type="caution">
    <text evidence="9">The sequence shown here is derived from an EMBL/GenBank/DDBJ whole genome shotgun (WGS) entry which is preliminary data.</text>
</comment>
<evidence type="ECO:0000256" key="4">
    <source>
        <dbReference type="ARBA" id="ARBA00023211"/>
    </source>
</evidence>
<keyword evidence="4 6" id="KW-0464">Manganese</keyword>
<dbReference type="PANTHER" id="PTHR11113">
    <property type="entry name" value="N-ACETYLGLUCOSAMINE-6-PHOSPHATE DEACETYLASE"/>
    <property type="match status" value="1"/>
</dbReference>
<feature type="domain" description="Adenine deaminase C-terminal" evidence="8">
    <location>
        <begin position="422"/>
        <end position="581"/>
    </location>
</feature>
<dbReference type="GO" id="GO:0000034">
    <property type="term" value="F:adenine deaminase activity"/>
    <property type="evidence" value="ECO:0007669"/>
    <property type="project" value="UniProtKB-UniRule"/>
</dbReference>
<gene>
    <name evidence="6" type="primary">ade</name>
    <name evidence="9" type="ORF">C7B45_10895</name>
</gene>
<dbReference type="Pfam" id="PF01979">
    <property type="entry name" value="Amidohydro_1"/>
    <property type="match status" value="1"/>
</dbReference>
<dbReference type="Proteomes" id="UP000241848">
    <property type="component" value="Unassembled WGS sequence"/>
</dbReference>
<dbReference type="InterPro" id="IPR006679">
    <property type="entry name" value="Adenine_deam"/>
</dbReference>
<reference evidence="9 10" key="1">
    <citation type="journal article" date="2014" name="BMC Genomics">
        <title>Comparison of environmental and isolate Sulfobacillus genomes reveals diverse carbon, sulfur, nitrogen, and hydrogen metabolisms.</title>
        <authorList>
            <person name="Justice N.B."/>
            <person name="Norman A."/>
            <person name="Brown C.T."/>
            <person name="Singh A."/>
            <person name="Thomas B.C."/>
            <person name="Banfield J.F."/>
        </authorList>
    </citation>
    <scope>NUCLEOTIDE SEQUENCE [LARGE SCALE GENOMIC DNA]</scope>
    <source>
        <strain evidence="9">AMDSBA3</strain>
    </source>
</reference>